<feature type="transmembrane region" description="Helical" evidence="1">
    <location>
        <begin position="103"/>
        <end position="124"/>
    </location>
</feature>
<name>A0A934U4N0_9NOCA</name>
<evidence type="ECO:0000313" key="2">
    <source>
        <dbReference type="EMBL" id="MBJ8340591.1"/>
    </source>
</evidence>
<dbReference type="Proteomes" id="UP000655868">
    <property type="component" value="Unassembled WGS sequence"/>
</dbReference>
<gene>
    <name evidence="2" type="ORF">JGU71_17000</name>
</gene>
<sequence length="137" mass="13916">MIAQLEAKTNQSFLHLALKVDAVVSGANGVAYLVAAPLLDDLFGTSSGFLRAVGAFFLVYAIGVWCLGAQHRPNSALVAAVIGGNALWATASVVFAVAEAAGLTAVGIVWTFAQAVVVGGFAVAQAVGLRSRRSTVA</sequence>
<feature type="transmembrane region" description="Helical" evidence="1">
    <location>
        <begin position="12"/>
        <end position="36"/>
    </location>
</feature>
<feature type="transmembrane region" description="Helical" evidence="1">
    <location>
        <begin position="76"/>
        <end position="97"/>
    </location>
</feature>
<dbReference type="EMBL" id="JAEMNV010000005">
    <property type="protein sequence ID" value="MBJ8340591.1"/>
    <property type="molecule type" value="Genomic_DNA"/>
</dbReference>
<comment type="caution">
    <text evidence="2">The sequence shown here is derived from an EMBL/GenBank/DDBJ whole genome shotgun (WGS) entry which is preliminary data.</text>
</comment>
<proteinExistence type="predicted"/>
<keyword evidence="1" id="KW-0472">Membrane</keyword>
<reference evidence="2" key="1">
    <citation type="submission" date="2020-12" db="EMBL/GenBank/DDBJ databases">
        <title>Antrihabitans popcorni sp. nov. and Antrihabitans auranticaus sp. nov., isolated from a larva cave.</title>
        <authorList>
            <person name="Lee S.D."/>
            <person name="Kim I.S."/>
        </authorList>
    </citation>
    <scope>NUCLEOTIDE SEQUENCE</scope>
    <source>
        <strain evidence="2">YC3-6</strain>
    </source>
</reference>
<accession>A0A934U4N0</accession>
<keyword evidence="1" id="KW-1133">Transmembrane helix</keyword>
<organism evidence="2 3">
    <name type="scientific">Antrihabitans stalagmiti</name>
    <dbReference type="NCBI Taxonomy" id="2799499"/>
    <lineage>
        <taxon>Bacteria</taxon>
        <taxon>Bacillati</taxon>
        <taxon>Actinomycetota</taxon>
        <taxon>Actinomycetes</taxon>
        <taxon>Mycobacteriales</taxon>
        <taxon>Nocardiaceae</taxon>
        <taxon>Antrihabitans</taxon>
    </lineage>
</organism>
<dbReference type="AlphaFoldDB" id="A0A934U4N0"/>
<evidence type="ECO:0000313" key="3">
    <source>
        <dbReference type="Proteomes" id="UP000655868"/>
    </source>
</evidence>
<keyword evidence="1" id="KW-0812">Transmembrane</keyword>
<protein>
    <submittedName>
        <fullName evidence="2">Uncharacterized protein</fullName>
    </submittedName>
</protein>
<feature type="transmembrane region" description="Helical" evidence="1">
    <location>
        <begin position="48"/>
        <end position="69"/>
    </location>
</feature>
<keyword evidence="3" id="KW-1185">Reference proteome</keyword>
<evidence type="ECO:0000256" key="1">
    <source>
        <dbReference type="SAM" id="Phobius"/>
    </source>
</evidence>
<dbReference type="RefSeq" id="WP_199705470.1">
    <property type="nucleotide sequence ID" value="NZ_JAEMNV010000005.1"/>
</dbReference>